<protein>
    <recommendedName>
        <fullName evidence="1">Heterokaryon incompatibility domain-containing protein</fullName>
    </recommendedName>
</protein>
<evidence type="ECO:0000313" key="2">
    <source>
        <dbReference type="EMBL" id="CAG9981037.1"/>
    </source>
</evidence>
<keyword evidence="3" id="KW-1185">Reference proteome</keyword>
<proteinExistence type="predicted"/>
<dbReference type="Pfam" id="PF06985">
    <property type="entry name" value="HET"/>
    <property type="match status" value="1"/>
</dbReference>
<organism evidence="2 3">
    <name type="scientific">Clonostachys byssicola</name>
    <dbReference type="NCBI Taxonomy" id="160290"/>
    <lineage>
        <taxon>Eukaryota</taxon>
        <taxon>Fungi</taxon>
        <taxon>Dikarya</taxon>
        <taxon>Ascomycota</taxon>
        <taxon>Pezizomycotina</taxon>
        <taxon>Sordariomycetes</taxon>
        <taxon>Hypocreomycetidae</taxon>
        <taxon>Hypocreales</taxon>
        <taxon>Bionectriaceae</taxon>
        <taxon>Clonostachys</taxon>
    </lineage>
</organism>
<evidence type="ECO:0000313" key="3">
    <source>
        <dbReference type="Proteomes" id="UP000754883"/>
    </source>
</evidence>
<dbReference type="OrthoDB" id="674604at2759"/>
<reference evidence="2 3" key="2">
    <citation type="submission" date="2021-10" db="EMBL/GenBank/DDBJ databases">
        <authorList>
            <person name="Piombo E."/>
        </authorList>
    </citation>
    <scope>NUCLEOTIDE SEQUENCE [LARGE SCALE GENOMIC DNA]</scope>
</reference>
<feature type="domain" description="Heterokaryon incompatibility" evidence="1">
    <location>
        <begin position="276"/>
        <end position="365"/>
    </location>
</feature>
<gene>
    <name evidence="2" type="ORF">CBYS24578_00008045</name>
</gene>
<dbReference type="Proteomes" id="UP000754883">
    <property type="component" value="Unassembled WGS sequence"/>
</dbReference>
<dbReference type="PANTHER" id="PTHR33112">
    <property type="entry name" value="DOMAIN PROTEIN, PUTATIVE-RELATED"/>
    <property type="match status" value="1"/>
</dbReference>
<sequence length="707" mass="79319">MDRKDRHLLTDTDHDIVKSISSRWLAEGFWAIAELDGSIPNRLSPEEIEPETAVISGMSDEALLSHHRETAAKSRSFENSGHWLFRAFFTGEQTLGRFQHDDTVKAEVLTDMSDSYYARSRHVLTHGVEHSQKLLEYAVILREIALKMPQFREANVRVPELRKLAEIHSERLFRGGLREPLKVTNIAAACFEEAASLMTREEGGRLRAASRALKFMGGDIRAIDCALEISIDEIMERPVSMDSVTPRRFRFIDCQSFCKMGALRILELPDLPESYYVAISYVWQGGLRADACPNHGPVIKINNAANADPISIDVLRIACNAALTLNCPLIWLDGVCIMQGNDHDKDWQIQNMFKIYSLCKTCLIIPGGLSRLVAIDEETRWVHRAWTLQEAIAPPSCHCLFSWPHGDCVLQTVSFAGVHEVEPGRAAISEMRSLLNITHKKCDIIKGRQRDNLGKVTIRLLGNEIEDKDSVSLNALIGALDRKGREGMGNAVWRAALTRFSSRPVDFALSIMGIFGITLDPSRFAPDDKIGATVALMQAMIVEGQRPEWLGIMEKLRPGQYLTMLPEFPQPDVDGRAAFGKTLWSSNWWIKDVPPGLRMDDAGYLHISALCLPIQSVRPGSADVIFENTDGQWALSLNKSPQIYAVRLGEKCLYTAIKFPPQVILDKYLVLLAEKSKEERFHCLGYASVEENVINLESWGTLTLVIR</sequence>
<comment type="caution">
    <text evidence="2">The sequence shown here is derived from an EMBL/GenBank/DDBJ whole genome shotgun (WGS) entry which is preliminary data.</text>
</comment>
<dbReference type="InterPro" id="IPR010730">
    <property type="entry name" value="HET"/>
</dbReference>
<name>A0A9N9U9W7_9HYPO</name>
<dbReference type="PANTHER" id="PTHR33112:SF16">
    <property type="entry name" value="HETEROKARYON INCOMPATIBILITY DOMAIN-CONTAINING PROTEIN"/>
    <property type="match status" value="1"/>
</dbReference>
<evidence type="ECO:0000259" key="1">
    <source>
        <dbReference type="Pfam" id="PF06985"/>
    </source>
</evidence>
<dbReference type="EMBL" id="CABFNO020001323">
    <property type="protein sequence ID" value="CAG9981037.1"/>
    <property type="molecule type" value="Genomic_DNA"/>
</dbReference>
<dbReference type="AlphaFoldDB" id="A0A9N9U9W7"/>
<accession>A0A9N9U9W7</accession>
<reference evidence="3" key="1">
    <citation type="submission" date="2019-06" db="EMBL/GenBank/DDBJ databases">
        <authorList>
            <person name="Broberg M."/>
        </authorList>
    </citation>
    <scope>NUCLEOTIDE SEQUENCE [LARGE SCALE GENOMIC DNA]</scope>
</reference>